<dbReference type="InterPro" id="IPR054612">
    <property type="entry name" value="Phage_capsid-like_C"/>
</dbReference>
<dbReference type="Proteomes" id="UP000199041">
    <property type="component" value="Unassembled WGS sequence"/>
</dbReference>
<evidence type="ECO:0000259" key="3">
    <source>
        <dbReference type="Pfam" id="PF05065"/>
    </source>
</evidence>
<dbReference type="OrthoDB" id="637859at2"/>
<gene>
    <name evidence="4" type="ORF">SAMN05192529_102143</name>
</gene>
<comment type="subcellular location">
    <subcellularLocation>
        <location evidence="1">Virion</location>
    </subcellularLocation>
</comment>
<dbReference type="Gene3D" id="3.30.2320.10">
    <property type="entry name" value="hypothetical protein PF0899 domain"/>
    <property type="match status" value="1"/>
</dbReference>
<reference evidence="4 5" key="1">
    <citation type="submission" date="2016-10" db="EMBL/GenBank/DDBJ databases">
        <authorList>
            <person name="de Groot N.N."/>
        </authorList>
    </citation>
    <scope>NUCLEOTIDE SEQUENCE [LARGE SCALE GENOMIC DNA]</scope>
    <source>
        <strain evidence="4 5">Vu-144</strain>
    </source>
</reference>
<proteinExistence type="predicted"/>
<evidence type="ECO:0000313" key="5">
    <source>
        <dbReference type="Proteomes" id="UP000199041"/>
    </source>
</evidence>
<dbReference type="SUPFAM" id="SSF56563">
    <property type="entry name" value="Major capsid protein gp5"/>
    <property type="match status" value="1"/>
</dbReference>
<dbReference type="Pfam" id="PF05065">
    <property type="entry name" value="Phage_capsid"/>
    <property type="match status" value="1"/>
</dbReference>
<organism evidence="4 5">
    <name type="scientific">Arachidicoccus rhizosphaerae</name>
    <dbReference type="NCBI Taxonomy" id="551991"/>
    <lineage>
        <taxon>Bacteria</taxon>
        <taxon>Pseudomonadati</taxon>
        <taxon>Bacteroidota</taxon>
        <taxon>Chitinophagia</taxon>
        <taxon>Chitinophagales</taxon>
        <taxon>Chitinophagaceae</taxon>
        <taxon>Arachidicoccus</taxon>
    </lineage>
</organism>
<evidence type="ECO:0000256" key="2">
    <source>
        <dbReference type="SAM" id="Coils"/>
    </source>
</evidence>
<keyword evidence="2" id="KW-0175">Coiled coil</keyword>
<evidence type="ECO:0000313" key="4">
    <source>
        <dbReference type="EMBL" id="SDZ82239.1"/>
    </source>
</evidence>
<dbReference type="NCBIfam" id="TIGR01554">
    <property type="entry name" value="major_cap_HK97"/>
    <property type="match status" value="1"/>
</dbReference>
<dbReference type="EMBL" id="FNQY01000002">
    <property type="protein sequence ID" value="SDZ82239.1"/>
    <property type="molecule type" value="Genomic_DNA"/>
</dbReference>
<feature type="coiled-coil region" evidence="2">
    <location>
        <begin position="31"/>
        <end position="83"/>
    </location>
</feature>
<dbReference type="Gene3D" id="3.30.2400.10">
    <property type="entry name" value="Major capsid protein gp5"/>
    <property type="match status" value="1"/>
</dbReference>
<dbReference type="InterPro" id="IPR024455">
    <property type="entry name" value="Phage_capsid"/>
</dbReference>
<dbReference type="AlphaFoldDB" id="A0A1H3W543"/>
<sequence>MAEELSIEKQLENVTEKVKSFATESMAAKAKEVFEAEKKALTDQVEALKTKVGENETKSATEKTDLETKLTKLNKDIEDLGVKFAKSEMFGGGSEKGQNFNTLVKSALKENKGKLSQIKAGSVNDFRMDIKAAGDENMEFTNFADDTYADLTTERRGLYQAPFAPIWLRTLFPNSTTTSDSIRYLKEDGGLGAVGPWDGSGEIADRPEKPGVSYKFTKETENIEWIAGITRIPREMFDDIPWLYAYITQQLTTGKRGLFVAENTFITNKLNANATAYDGDKTIPVEMLYDAGFGQLRDNYFNPSAFLMNHRDVINLIAFNKANGSGEYDLPNGTVSIIGGQLYLSGVPVIGAPNVAKGSALAFDRSAIQFISRMSPEIRMSYEERDNFIKNLITVRAEERIGMLVTDTQAIVKVTFDETT</sequence>
<protein>
    <submittedName>
        <fullName evidence="4">Phage major capsid protein, HK97 family</fullName>
    </submittedName>
</protein>
<feature type="domain" description="Phage capsid-like C-terminal" evidence="3">
    <location>
        <begin position="167"/>
        <end position="416"/>
    </location>
</feature>
<accession>A0A1H3W543</accession>
<name>A0A1H3W543_9BACT</name>
<keyword evidence="5" id="KW-1185">Reference proteome</keyword>
<dbReference type="STRING" id="551991.SAMN05192529_102143"/>
<dbReference type="RefSeq" id="WP_091393116.1">
    <property type="nucleotide sequence ID" value="NZ_FNQY01000002.1"/>
</dbReference>
<evidence type="ECO:0000256" key="1">
    <source>
        <dbReference type="ARBA" id="ARBA00004328"/>
    </source>
</evidence>